<evidence type="ECO:0000313" key="9">
    <source>
        <dbReference type="Proteomes" id="UP000243507"/>
    </source>
</evidence>
<dbReference type="PANTHER" id="PTHR10491">
    <property type="entry name" value="DTDP-4-DEHYDRORHAMNOSE REDUCTASE"/>
    <property type="match status" value="1"/>
</dbReference>
<comment type="catalytic activity">
    <reaction evidence="5 6">
        <text>dTDP-beta-L-rhamnose + NADP(+) = dTDP-4-dehydro-beta-L-rhamnose + NADPH + H(+)</text>
        <dbReference type="Rhea" id="RHEA:21796"/>
        <dbReference type="ChEBI" id="CHEBI:15378"/>
        <dbReference type="ChEBI" id="CHEBI:57510"/>
        <dbReference type="ChEBI" id="CHEBI:57783"/>
        <dbReference type="ChEBI" id="CHEBI:58349"/>
        <dbReference type="ChEBI" id="CHEBI:62830"/>
        <dbReference type="EC" id="1.1.1.133"/>
    </reaction>
</comment>
<dbReference type="InterPro" id="IPR005913">
    <property type="entry name" value="dTDP_dehydrorham_reduct"/>
</dbReference>
<dbReference type="Proteomes" id="UP000243507">
    <property type="component" value="Unassembled WGS sequence"/>
</dbReference>
<evidence type="ECO:0000259" key="7">
    <source>
        <dbReference type="Pfam" id="PF04321"/>
    </source>
</evidence>
<comment type="pathway">
    <text evidence="1 6">Carbohydrate biosynthesis; dTDP-L-rhamnose biosynthesis.</text>
</comment>
<dbReference type="UniPathway" id="UPA00124"/>
<dbReference type="EMBL" id="NTJD01000013">
    <property type="protein sequence ID" value="PCD75566.1"/>
    <property type="molecule type" value="Genomic_DNA"/>
</dbReference>
<dbReference type="GO" id="GO:0019305">
    <property type="term" value="P:dTDP-rhamnose biosynthetic process"/>
    <property type="evidence" value="ECO:0007669"/>
    <property type="project" value="UniProtKB-UniPathway"/>
</dbReference>
<accession>A0A2A4CN59</accession>
<sequence>MRLLVFGSTGQVARELRQLAPEARFLGRAEADLEDPAACAAAITAFRPEMVINAAAFTAVDLAEDDPARTHRMNAEAPAAMARAAVALGAGFVHISSDYVFDGAGVAPHQPGDPVAPLNVYGASKAAGEAGVRAAGGAHIILRTSWVFSARPPNFVTTMLRLSQDRPDLLVVEDQIGGPTPARALAEALLQIARALRADPGTSGTYHFAGAPDVSWADFAREILRQAGRVTQVHGIGSDDYPVAARRPLNSRLDCTRTEAVFGIKRPDWRAALGTVLRELEEAT</sequence>
<comment type="caution">
    <text evidence="8">The sequence shown here is derived from an EMBL/GenBank/DDBJ whole genome shotgun (WGS) entry which is preliminary data.</text>
</comment>
<dbReference type="Pfam" id="PF04321">
    <property type="entry name" value="RmlD_sub_bind"/>
    <property type="match status" value="1"/>
</dbReference>
<dbReference type="RefSeq" id="WP_096434492.1">
    <property type="nucleotide sequence ID" value="NZ_NTJD01000013.1"/>
</dbReference>
<comment type="function">
    <text evidence="6">Catalyzes the reduction of dTDP-6-deoxy-L-lyxo-4-hexulose to yield dTDP-L-rhamnose.</text>
</comment>
<name>A0A2A4CN59_9RHOB</name>
<evidence type="ECO:0000256" key="1">
    <source>
        <dbReference type="ARBA" id="ARBA00004781"/>
    </source>
</evidence>
<dbReference type="OrthoDB" id="9803892at2"/>
<evidence type="ECO:0000256" key="5">
    <source>
        <dbReference type="ARBA" id="ARBA00048200"/>
    </source>
</evidence>
<keyword evidence="6" id="KW-0521">NADP</keyword>
<evidence type="ECO:0000256" key="4">
    <source>
        <dbReference type="ARBA" id="ARBA00017099"/>
    </source>
</evidence>
<proteinExistence type="inferred from homology"/>
<dbReference type="GO" id="GO:0008831">
    <property type="term" value="F:dTDP-4-dehydrorhamnose reductase activity"/>
    <property type="evidence" value="ECO:0007669"/>
    <property type="project" value="UniProtKB-EC"/>
</dbReference>
<organism evidence="8 9">
    <name type="scientific">Pseudothioclava arenosa</name>
    <dbReference type="NCBI Taxonomy" id="1795308"/>
    <lineage>
        <taxon>Bacteria</taxon>
        <taxon>Pseudomonadati</taxon>
        <taxon>Pseudomonadota</taxon>
        <taxon>Alphaproteobacteria</taxon>
        <taxon>Rhodobacterales</taxon>
        <taxon>Paracoccaceae</taxon>
        <taxon>Pseudothioclava</taxon>
    </lineage>
</organism>
<keyword evidence="9" id="KW-1185">Reference proteome</keyword>
<evidence type="ECO:0000313" key="8">
    <source>
        <dbReference type="EMBL" id="PCD75566.1"/>
    </source>
</evidence>
<evidence type="ECO:0000256" key="6">
    <source>
        <dbReference type="RuleBase" id="RU364082"/>
    </source>
</evidence>
<feature type="domain" description="RmlD-like substrate binding" evidence="7">
    <location>
        <begin position="1"/>
        <end position="280"/>
    </location>
</feature>
<evidence type="ECO:0000256" key="3">
    <source>
        <dbReference type="ARBA" id="ARBA00012929"/>
    </source>
</evidence>
<dbReference type="NCBIfam" id="TIGR01214">
    <property type="entry name" value="rmlD"/>
    <property type="match status" value="1"/>
</dbReference>
<evidence type="ECO:0000256" key="2">
    <source>
        <dbReference type="ARBA" id="ARBA00010944"/>
    </source>
</evidence>
<dbReference type="InterPro" id="IPR036291">
    <property type="entry name" value="NAD(P)-bd_dom_sf"/>
</dbReference>
<dbReference type="Gene3D" id="3.40.50.720">
    <property type="entry name" value="NAD(P)-binding Rossmann-like Domain"/>
    <property type="match status" value="1"/>
</dbReference>
<dbReference type="SUPFAM" id="SSF51735">
    <property type="entry name" value="NAD(P)-binding Rossmann-fold domains"/>
    <property type="match status" value="1"/>
</dbReference>
<dbReference type="PANTHER" id="PTHR10491:SF4">
    <property type="entry name" value="METHIONINE ADENOSYLTRANSFERASE 2 SUBUNIT BETA"/>
    <property type="match status" value="1"/>
</dbReference>
<dbReference type="Gene3D" id="3.90.25.10">
    <property type="entry name" value="UDP-galactose 4-epimerase, domain 1"/>
    <property type="match status" value="1"/>
</dbReference>
<gene>
    <name evidence="8" type="primary">rfbD</name>
    <name evidence="8" type="ORF">CLN94_13430</name>
</gene>
<dbReference type="EC" id="1.1.1.133" evidence="3 6"/>
<comment type="cofactor">
    <cofactor evidence="6">
        <name>Mg(2+)</name>
        <dbReference type="ChEBI" id="CHEBI:18420"/>
    </cofactor>
    <text evidence="6">Binds 1 Mg(2+) ion per monomer.</text>
</comment>
<dbReference type="GO" id="GO:0005829">
    <property type="term" value="C:cytosol"/>
    <property type="evidence" value="ECO:0007669"/>
    <property type="project" value="TreeGrafter"/>
</dbReference>
<dbReference type="InterPro" id="IPR029903">
    <property type="entry name" value="RmlD-like-bd"/>
</dbReference>
<dbReference type="AlphaFoldDB" id="A0A2A4CN59"/>
<keyword evidence="6" id="KW-0560">Oxidoreductase</keyword>
<reference evidence="8 9" key="1">
    <citation type="submission" date="2017-09" db="EMBL/GenBank/DDBJ databases">
        <title>A multilocus sequence analysis scheme for characterization of bacteria in the genus Thioclava.</title>
        <authorList>
            <person name="Liu Y."/>
            <person name="Shao Z."/>
        </authorList>
    </citation>
    <scope>NUCLEOTIDE SEQUENCE [LARGE SCALE GENOMIC DNA]</scope>
    <source>
        <strain evidence="8 9">CAU 1312</strain>
    </source>
</reference>
<comment type="similarity">
    <text evidence="2 6">Belongs to the dTDP-4-dehydrorhamnose reductase family.</text>
</comment>
<dbReference type="CDD" id="cd05254">
    <property type="entry name" value="dTDP_HR_like_SDR_e"/>
    <property type="match status" value="1"/>
</dbReference>
<protein>
    <recommendedName>
        <fullName evidence="4 6">dTDP-4-dehydrorhamnose reductase</fullName>
        <ecNumber evidence="3 6">1.1.1.133</ecNumber>
    </recommendedName>
</protein>